<evidence type="ECO:0000256" key="8">
    <source>
        <dbReference type="ARBA" id="ARBA00033478"/>
    </source>
</evidence>
<dbReference type="AlphaFoldDB" id="A0A7J7CJP6"/>
<evidence type="ECO:0000313" key="14">
    <source>
        <dbReference type="EMBL" id="KAF5734226.1"/>
    </source>
</evidence>
<dbReference type="InterPro" id="IPR015422">
    <property type="entry name" value="PyrdxlP-dep_Trfase_small"/>
</dbReference>
<comment type="cofactor">
    <cofactor evidence="1">
        <name>pyridoxal 5'-phosphate</name>
        <dbReference type="ChEBI" id="CHEBI:597326"/>
    </cofactor>
</comment>
<comment type="similarity">
    <text evidence="2">Belongs to the class-I pyridoxal-phosphate-dependent aminotransferase family.</text>
</comment>
<evidence type="ECO:0000256" key="7">
    <source>
        <dbReference type="ARBA" id="ARBA00023239"/>
    </source>
</evidence>
<dbReference type="CDD" id="cd00609">
    <property type="entry name" value="AAT_like"/>
    <property type="match status" value="1"/>
</dbReference>
<dbReference type="GO" id="GO:0008483">
    <property type="term" value="F:transaminase activity"/>
    <property type="evidence" value="ECO:0007669"/>
    <property type="project" value="TreeGrafter"/>
</dbReference>
<evidence type="ECO:0000256" key="11">
    <source>
        <dbReference type="ARBA" id="ARBA00042673"/>
    </source>
</evidence>
<dbReference type="PANTHER" id="PTHR43795:SF6">
    <property type="entry name" value="1-AMINOCYCLOPROPANE-1-CARBOXYLATE SYNTHASE 6"/>
    <property type="match status" value="1"/>
</dbReference>
<gene>
    <name evidence="14" type="ORF">HS088_TW16G00671</name>
</gene>
<feature type="domain" description="Aminotransferase class I/classII large" evidence="13">
    <location>
        <begin position="46"/>
        <end position="428"/>
    </location>
</feature>
<dbReference type="GO" id="GO:0009835">
    <property type="term" value="P:fruit ripening"/>
    <property type="evidence" value="ECO:0007669"/>
    <property type="project" value="UniProtKB-KW"/>
</dbReference>
<dbReference type="InterPro" id="IPR015421">
    <property type="entry name" value="PyrdxlP-dep_Trfase_major"/>
</dbReference>
<dbReference type="OrthoDB" id="691673at2759"/>
<comment type="caution">
    <text evidence="14">The sequence shown here is derived from an EMBL/GenBank/DDBJ whole genome shotgun (WGS) entry which is preliminary data.</text>
</comment>
<dbReference type="GO" id="GO:0030170">
    <property type="term" value="F:pyridoxal phosphate binding"/>
    <property type="evidence" value="ECO:0007669"/>
    <property type="project" value="InterPro"/>
</dbReference>
<comment type="catalytic activity">
    <reaction evidence="12">
        <text>S-adenosyl-L-methionine = 1-aminocyclopropane-1-carboxylate + S-methyl-5'-thioadenosine + H(+)</text>
        <dbReference type="Rhea" id="RHEA:21744"/>
        <dbReference type="ChEBI" id="CHEBI:15378"/>
        <dbReference type="ChEBI" id="CHEBI:17509"/>
        <dbReference type="ChEBI" id="CHEBI:58360"/>
        <dbReference type="ChEBI" id="CHEBI:59789"/>
        <dbReference type="EC" id="4.4.1.14"/>
    </reaction>
</comment>
<evidence type="ECO:0000256" key="9">
    <source>
        <dbReference type="ARBA" id="ARBA00037888"/>
    </source>
</evidence>
<keyword evidence="5" id="KW-0949">S-adenosyl-L-methionine</keyword>
<dbReference type="PANTHER" id="PTHR43795">
    <property type="entry name" value="BIFUNCTIONAL ASPARTATE AMINOTRANSFERASE AND GLUTAMATE/ASPARTATE-PREPHENATE AMINOTRANSFERASE-RELATED"/>
    <property type="match status" value="1"/>
</dbReference>
<keyword evidence="15" id="KW-1185">Reference proteome</keyword>
<protein>
    <recommendedName>
        <fullName evidence="10">1-aminocyclopropane-1-carboxylate synthase</fullName>
        <ecNumber evidence="10">4.4.1.14</ecNumber>
    </recommendedName>
    <alternativeName>
        <fullName evidence="11">S-adenosyl-L-methionine methylthioadenosine-lyase</fullName>
    </alternativeName>
</protein>
<evidence type="ECO:0000256" key="12">
    <source>
        <dbReference type="ARBA" id="ARBA00049554"/>
    </source>
</evidence>
<evidence type="ECO:0000256" key="10">
    <source>
        <dbReference type="ARBA" id="ARBA00039053"/>
    </source>
</evidence>
<keyword evidence="8" id="KW-0292">Fruit ripening</keyword>
<dbReference type="SUPFAM" id="SSF53383">
    <property type="entry name" value="PLP-dependent transferases"/>
    <property type="match status" value="1"/>
</dbReference>
<keyword evidence="4" id="KW-0266">Ethylene biosynthesis</keyword>
<dbReference type="PRINTS" id="PR00753">
    <property type="entry name" value="ACCSYNTHASE"/>
</dbReference>
<dbReference type="GO" id="GO:0009693">
    <property type="term" value="P:ethylene biosynthetic process"/>
    <property type="evidence" value="ECO:0007669"/>
    <property type="project" value="UniProtKB-KW"/>
</dbReference>
<accession>A0A7J7CJP6</accession>
<dbReference type="EC" id="4.4.1.14" evidence="10"/>
<dbReference type="Gene3D" id="3.90.1150.10">
    <property type="entry name" value="Aspartate Aminotransferase, domain 1"/>
    <property type="match status" value="1"/>
</dbReference>
<comment type="subunit">
    <text evidence="3">Homodimer.</text>
</comment>
<evidence type="ECO:0000256" key="4">
    <source>
        <dbReference type="ARBA" id="ARBA00022666"/>
    </source>
</evidence>
<dbReference type="InterPro" id="IPR004839">
    <property type="entry name" value="Aminotransferase_I/II_large"/>
</dbReference>
<evidence type="ECO:0000256" key="3">
    <source>
        <dbReference type="ARBA" id="ARBA00011738"/>
    </source>
</evidence>
<evidence type="ECO:0000256" key="1">
    <source>
        <dbReference type="ARBA" id="ARBA00001933"/>
    </source>
</evidence>
<dbReference type="InterPro" id="IPR050478">
    <property type="entry name" value="Ethylene_sulfur-biosynth"/>
</dbReference>
<evidence type="ECO:0000256" key="6">
    <source>
        <dbReference type="ARBA" id="ARBA00022898"/>
    </source>
</evidence>
<dbReference type="GO" id="GO:0016847">
    <property type="term" value="F:1-aminocyclopropane-1-carboxylate synthase activity"/>
    <property type="evidence" value="ECO:0007669"/>
    <property type="project" value="UniProtKB-EC"/>
</dbReference>
<dbReference type="EMBL" id="JAAARO010000016">
    <property type="protein sequence ID" value="KAF5734226.1"/>
    <property type="molecule type" value="Genomic_DNA"/>
</dbReference>
<proteinExistence type="inferred from homology"/>
<dbReference type="InterPro" id="IPR015424">
    <property type="entry name" value="PyrdxlP-dep_Trfase"/>
</dbReference>
<keyword evidence="6" id="KW-0663">Pyridoxal phosphate</keyword>
<comment type="pathway">
    <text evidence="9">Alkene biosynthesis; ethylene biosynthesis via S-adenosyl-L-methionine; ethylene from S-adenosyl-L-methionine: step 1/2.</text>
</comment>
<evidence type="ECO:0000256" key="5">
    <source>
        <dbReference type="ARBA" id="ARBA00022691"/>
    </source>
</evidence>
<reference evidence="14 15" key="1">
    <citation type="journal article" date="2020" name="Nat. Commun.">
        <title>Genome of Tripterygium wilfordii and identification of cytochrome P450 involved in triptolide biosynthesis.</title>
        <authorList>
            <person name="Tu L."/>
            <person name="Su P."/>
            <person name="Zhang Z."/>
            <person name="Gao L."/>
            <person name="Wang J."/>
            <person name="Hu T."/>
            <person name="Zhou J."/>
            <person name="Zhang Y."/>
            <person name="Zhao Y."/>
            <person name="Liu Y."/>
            <person name="Song Y."/>
            <person name="Tong Y."/>
            <person name="Lu Y."/>
            <person name="Yang J."/>
            <person name="Xu C."/>
            <person name="Jia M."/>
            <person name="Peters R.J."/>
            <person name="Huang L."/>
            <person name="Gao W."/>
        </authorList>
    </citation>
    <scope>NUCLEOTIDE SEQUENCE [LARGE SCALE GENOMIC DNA]</scope>
    <source>
        <strain evidence="15">cv. XIE 37</strain>
        <tissue evidence="14">Leaf</tissue>
    </source>
</reference>
<sequence length="482" mass="54491">MLSNQENLLSKMATGNGHGEDSPYFDGWKAYDSNPYHSKKNPHGVIQMGLAENQLSFDLIEEWLLDNQKASICTNGGVSEFKDIAIFQDYHGLPEFRNAVAKFMAKVRGNRVTFNPDNIVMSGGATGAHETLAFCLADPGAAFLVPTPYYPGFDRDLRWRTGIQLFPVVCESSNDFKVTREALEAAYERAQEANIKVKGLLINNPSNPLGIVLDRETLRSIVTFINERNIHLVCDEIYASTVFNQPNFVSISEIIEEDNVQCNRDLVHIVYSLSKDMGFPGFRVGVIYSYNKAVVSCARKMSSFGLVSTQTQYLIAAMLSDQEFIGRFLVESRMRLAKRHRDFTWGLSQAGIKCLKSSNAGLFLWMDLRKLLEDQTFEAEMVLWRMIIKKVKLNVSPGSSFHCSEPGWFRVCFANMDDKTMQEALSRIKEFMLLQNVGSMAQTKRMFRQQSLIVSCSSSRFDELMRSPCLRSPQSPLIRATN</sequence>
<dbReference type="Proteomes" id="UP000593562">
    <property type="component" value="Unassembled WGS sequence"/>
</dbReference>
<keyword evidence="7" id="KW-0456">Lyase</keyword>
<evidence type="ECO:0000259" key="13">
    <source>
        <dbReference type="Pfam" id="PF00155"/>
    </source>
</evidence>
<organism evidence="14 15">
    <name type="scientific">Tripterygium wilfordii</name>
    <name type="common">Thunder God vine</name>
    <dbReference type="NCBI Taxonomy" id="458696"/>
    <lineage>
        <taxon>Eukaryota</taxon>
        <taxon>Viridiplantae</taxon>
        <taxon>Streptophyta</taxon>
        <taxon>Embryophyta</taxon>
        <taxon>Tracheophyta</taxon>
        <taxon>Spermatophyta</taxon>
        <taxon>Magnoliopsida</taxon>
        <taxon>eudicotyledons</taxon>
        <taxon>Gunneridae</taxon>
        <taxon>Pentapetalae</taxon>
        <taxon>rosids</taxon>
        <taxon>fabids</taxon>
        <taxon>Celastrales</taxon>
        <taxon>Celastraceae</taxon>
        <taxon>Tripterygium</taxon>
    </lineage>
</organism>
<dbReference type="InParanoid" id="A0A7J7CJP6"/>
<evidence type="ECO:0000256" key="2">
    <source>
        <dbReference type="ARBA" id="ARBA00007441"/>
    </source>
</evidence>
<dbReference type="Pfam" id="PF00155">
    <property type="entry name" value="Aminotran_1_2"/>
    <property type="match status" value="1"/>
</dbReference>
<dbReference type="PROSITE" id="PS00105">
    <property type="entry name" value="AA_TRANSFER_CLASS_1"/>
    <property type="match status" value="1"/>
</dbReference>
<name>A0A7J7CJP6_TRIWF</name>
<evidence type="ECO:0000313" key="15">
    <source>
        <dbReference type="Proteomes" id="UP000593562"/>
    </source>
</evidence>
<dbReference type="InterPro" id="IPR004838">
    <property type="entry name" value="NHTrfase_class1_PyrdxlP-BS"/>
</dbReference>
<dbReference type="Gene3D" id="3.40.640.10">
    <property type="entry name" value="Type I PLP-dependent aspartate aminotransferase-like (Major domain)"/>
    <property type="match status" value="1"/>
</dbReference>